<protein>
    <recommendedName>
        <fullName evidence="4">RRM domain-containing protein</fullName>
    </recommendedName>
</protein>
<feature type="region of interest" description="Disordered" evidence="3">
    <location>
        <begin position="1"/>
        <end position="52"/>
    </location>
</feature>
<dbReference type="PANTHER" id="PTHR48025">
    <property type="entry name" value="OS02G0815200 PROTEIN"/>
    <property type="match status" value="1"/>
</dbReference>
<feature type="region of interest" description="Disordered" evidence="3">
    <location>
        <begin position="547"/>
        <end position="596"/>
    </location>
</feature>
<evidence type="ECO:0000256" key="2">
    <source>
        <dbReference type="PROSITE-ProRule" id="PRU00176"/>
    </source>
</evidence>
<gene>
    <name evidence="5" type="ORF">PGLA2088_LOCUS42735</name>
</gene>
<evidence type="ECO:0000313" key="6">
    <source>
        <dbReference type="Proteomes" id="UP000626109"/>
    </source>
</evidence>
<dbReference type="Pfam" id="PF00076">
    <property type="entry name" value="RRM_1"/>
    <property type="match status" value="3"/>
</dbReference>
<sequence length="803" mass="88225">MPMRRPITAFSTGQPAKQPGQRSGDRRHRREPESLGVPVNTKRTIVSRGGANRGRALLRTEVPAVFAAGAQSGGSSGSRAAPDVSRKRRHRSRSSAVAGETLRQFRASASDQGPTLASSALVVRRLSSAAPLPPFDDAGEEVARRHCIFFHNAPLRCTEAALRPFFERAGTVRRLRLFREENRRPRGMGLCEFVSSDSALAAAHILDGLSLGVDRDRSSLAVADASDGPTGLSRRSAPWRTIRVRQHAGEEALTGSGRQEKRLRTGSLGPPPGLEEIPMDFGVAPGLLRPTTVSRRPPPPPPLPPEWSGQEASTVQGTERSGQSFYVLPRRQVTATAEVARDWTDEELSEELDSLELSEDEEEEDEDEELIRDSDFQAKRATLSRHRTGSRASSEGEELLSEDGSWWHGPLAEDWGLSGQRLWRERGHGKVGSESDSELEYDEEDEAPPRGGTHGDEGSCLFFHNVPFGVEAEDLLRLFERAGPVRLLRAFRLKDGRSRGQGLCEFESSIAAAKAVRILEGCFLADPSGEGDSRELFLKIHPGSAAVAPKAPKAPRKTPKVRAVPSTPPRQRERQRSTSGSDEEVERPQRYRMDSQREANIVASPEPEESLPPGDCAVFFRSAPRDCDRLLLWRFFSQVGKVRRLKRFISRGGIFRGMGICEYDTAQQAEAALLRLEGRSHDPVLGPRSARLLLQRHVGPAASLSKVNALPGGSSREQPLKTEVVHEVAADRQDRAHRRRMREGDAEGSALSAVNPLLKAEPMTPPCKDVSPEFSDEGPRPQASRALPAGSRLRAWTDAEDER</sequence>
<dbReference type="PANTHER" id="PTHR48025:SF1">
    <property type="entry name" value="RRM DOMAIN-CONTAINING PROTEIN"/>
    <property type="match status" value="1"/>
</dbReference>
<organism evidence="5 6">
    <name type="scientific">Polarella glacialis</name>
    <name type="common">Dinoflagellate</name>
    <dbReference type="NCBI Taxonomy" id="89957"/>
    <lineage>
        <taxon>Eukaryota</taxon>
        <taxon>Sar</taxon>
        <taxon>Alveolata</taxon>
        <taxon>Dinophyceae</taxon>
        <taxon>Suessiales</taxon>
        <taxon>Suessiaceae</taxon>
        <taxon>Polarella</taxon>
    </lineage>
</organism>
<accession>A0A813LD12</accession>
<feature type="region of interest" description="Disordered" evidence="3">
    <location>
        <begin position="428"/>
        <end position="456"/>
    </location>
</feature>
<comment type="caution">
    <text evidence="5">The sequence shown here is derived from an EMBL/GenBank/DDBJ whole genome shotgun (WGS) entry which is preliminary data.</text>
</comment>
<evidence type="ECO:0000259" key="4">
    <source>
        <dbReference type="PROSITE" id="PS50102"/>
    </source>
</evidence>
<feature type="region of interest" description="Disordered" evidence="3">
    <location>
        <begin position="289"/>
        <end position="323"/>
    </location>
</feature>
<evidence type="ECO:0000313" key="5">
    <source>
        <dbReference type="EMBL" id="CAE8722743.1"/>
    </source>
</evidence>
<feature type="compositionally biased region" description="Acidic residues" evidence="3">
    <location>
        <begin position="435"/>
        <end position="446"/>
    </location>
</feature>
<feature type="region of interest" description="Disordered" evidence="3">
    <location>
        <begin position="248"/>
        <end position="275"/>
    </location>
</feature>
<dbReference type="InterPro" id="IPR012677">
    <property type="entry name" value="Nucleotide-bd_a/b_plait_sf"/>
</dbReference>
<keyword evidence="1 2" id="KW-0694">RNA-binding</keyword>
<evidence type="ECO:0000256" key="3">
    <source>
        <dbReference type="SAM" id="MobiDB-lite"/>
    </source>
</evidence>
<dbReference type="CDD" id="cd00590">
    <property type="entry name" value="RRM_SF"/>
    <property type="match status" value="3"/>
</dbReference>
<dbReference type="Proteomes" id="UP000626109">
    <property type="component" value="Unassembled WGS sequence"/>
</dbReference>
<evidence type="ECO:0000256" key="1">
    <source>
        <dbReference type="ARBA" id="ARBA00022884"/>
    </source>
</evidence>
<dbReference type="PROSITE" id="PS50102">
    <property type="entry name" value="RRM"/>
    <property type="match status" value="3"/>
</dbReference>
<feature type="domain" description="RRM" evidence="4">
    <location>
        <begin position="459"/>
        <end position="543"/>
    </location>
</feature>
<dbReference type="Gene3D" id="3.30.70.330">
    <property type="match status" value="3"/>
</dbReference>
<dbReference type="GO" id="GO:0003729">
    <property type="term" value="F:mRNA binding"/>
    <property type="evidence" value="ECO:0007669"/>
    <property type="project" value="TreeGrafter"/>
</dbReference>
<dbReference type="AlphaFoldDB" id="A0A813LD12"/>
<feature type="region of interest" description="Disordered" evidence="3">
    <location>
        <begin position="729"/>
        <end position="803"/>
    </location>
</feature>
<feature type="non-terminal residue" evidence="5">
    <location>
        <position position="803"/>
    </location>
</feature>
<dbReference type="SMART" id="SM00360">
    <property type="entry name" value="RRM"/>
    <property type="match status" value="3"/>
</dbReference>
<dbReference type="InterPro" id="IPR035979">
    <property type="entry name" value="RBD_domain_sf"/>
</dbReference>
<feature type="domain" description="RRM" evidence="4">
    <location>
        <begin position="616"/>
        <end position="697"/>
    </location>
</feature>
<dbReference type="EMBL" id="CAJNNW010034450">
    <property type="protein sequence ID" value="CAE8722743.1"/>
    <property type="molecule type" value="Genomic_DNA"/>
</dbReference>
<feature type="compositionally biased region" description="Polar residues" evidence="3">
    <location>
        <begin position="310"/>
        <end position="323"/>
    </location>
</feature>
<name>A0A813LD12_POLGL</name>
<feature type="region of interest" description="Disordered" evidence="3">
    <location>
        <begin position="341"/>
        <end position="376"/>
    </location>
</feature>
<feature type="domain" description="RRM" evidence="4">
    <location>
        <begin position="146"/>
        <end position="227"/>
    </location>
</feature>
<proteinExistence type="predicted"/>
<feature type="compositionally biased region" description="Acidic residues" evidence="3">
    <location>
        <begin position="344"/>
        <end position="370"/>
    </location>
</feature>
<dbReference type="InterPro" id="IPR000504">
    <property type="entry name" value="RRM_dom"/>
</dbReference>
<dbReference type="InterPro" id="IPR050502">
    <property type="entry name" value="Euk_RNA-bind_prot"/>
</dbReference>
<feature type="compositionally biased region" description="Basic and acidic residues" evidence="3">
    <location>
        <begin position="586"/>
        <end position="596"/>
    </location>
</feature>
<feature type="region of interest" description="Disordered" evidence="3">
    <location>
        <begin position="69"/>
        <end position="111"/>
    </location>
</feature>
<feature type="compositionally biased region" description="Pro residues" evidence="3">
    <location>
        <begin position="296"/>
        <end position="305"/>
    </location>
</feature>
<reference evidence="5" key="1">
    <citation type="submission" date="2021-02" db="EMBL/GenBank/DDBJ databases">
        <authorList>
            <person name="Dougan E. K."/>
            <person name="Rhodes N."/>
            <person name="Thang M."/>
            <person name="Chan C."/>
        </authorList>
    </citation>
    <scope>NUCLEOTIDE SEQUENCE</scope>
</reference>
<dbReference type="SUPFAM" id="SSF54928">
    <property type="entry name" value="RNA-binding domain, RBD"/>
    <property type="match status" value="2"/>
</dbReference>